<reference evidence="8 9" key="1">
    <citation type="submission" date="2021-07" db="EMBL/GenBank/DDBJ databases">
        <title>complete genome sequencing of Tessaracoccus sp.J1M15.</title>
        <authorList>
            <person name="Bae J.-W."/>
            <person name="Kim D.-y."/>
        </authorList>
    </citation>
    <scope>NUCLEOTIDE SEQUENCE [LARGE SCALE GENOMIC DNA]</scope>
    <source>
        <strain evidence="8 9">J1M15</strain>
    </source>
</reference>
<evidence type="ECO:0000259" key="7">
    <source>
        <dbReference type="Pfam" id="PF13396"/>
    </source>
</evidence>
<dbReference type="RefSeq" id="WP_219081577.1">
    <property type="nucleotide sequence ID" value="NZ_CP079216.1"/>
</dbReference>
<dbReference type="EMBL" id="CP079216">
    <property type="protein sequence ID" value="QXT62567.1"/>
    <property type="molecule type" value="Genomic_DNA"/>
</dbReference>
<evidence type="ECO:0000256" key="4">
    <source>
        <dbReference type="ARBA" id="ARBA00022989"/>
    </source>
</evidence>
<comment type="subcellular location">
    <subcellularLocation>
        <location evidence="1">Cell membrane</location>
        <topology evidence="1">Multi-pass membrane protein</topology>
    </subcellularLocation>
</comment>
<organism evidence="8 9">
    <name type="scientific">Tessaracoccus palaemonis</name>
    <dbReference type="NCBI Taxonomy" id="2829499"/>
    <lineage>
        <taxon>Bacteria</taxon>
        <taxon>Bacillati</taxon>
        <taxon>Actinomycetota</taxon>
        <taxon>Actinomycetes</taxon>
        <taxon>Propionibacteriales</taxon>
        <taxon>Propionibacteriaceae</taxon>
        <taxon>Tessaracoccus</taxon>
    </lineage>
</organism>
<evidence type="ECO:0000256" key="6">
    <source>
        <dbReference type="SAM" id="Phobius"/>
    </source>
</evidence>
<keyword evidence="9" id="KW-1185">Reference proteome</keyword>
<sequence>MPDFWSTIWNAIWWFLLAFVFIAYLMALFAIITDLVRDRSLRGILKALWLIFLVFLPFLTAVIYLIARGSGIAERTAERAHETRRETDDYIRQVTGTTVPGEISEAKQLLDSGVISHDEFELLKASALRRAS</sequence>
<evidence type="ECO:0000256" key="1">
    <source>
        <dbReference type="ARBA" id="ARBA00004651"/>
    </source>
</evidence>
<evidence type="ECO:0000256" key="5">
    <source>
        <dbReference type="ARBA" id="ARBA00023136"/>
    </source>
</evidence>
<protein>
    <submittedName>
        <fullName evidence="8">PLDc N-terminal domain-containing protein</fullName>
    </submittedName>
</protein>
<keyword evidence="5 6" id="KW-0472">Membrane</keyword>
<evidence type="ECO:0000313" key="8">
    <source>
        <dbReference type="EMBL" id="QXT62567.1"/>
    </source>
</evidence>
<evidence type="ECO:0000256" key="3">
    <source>
        <dbReference type="ARBA" id="ARBA00022692"/>
    </source>
</evidence>
<dbReference type="Pfam" id="PF13396">
    <property type="entry name" value="PLDc_N"/>
    <property type="match status" value="1"/>
</dbReference>
<feature type="transmembrane region" description="Helical" evidence="6">
    <location>
        <begin position="12"/>
        <end position="36"/>
    </location>
</feature>
<dbReference type="InterPro" id="IPR027379">
    <property type="entry name" value="CLS_N"/>
</dbReference>
<feature type="transmembrane region" description="Helical" evidence="6">
    <location>
        <begin position="48"/>
        <end position="67"/>
    </location>
</feature>
<keyword evidence="3 6" id="KW-0812">Transmembrane</keyword>
<evidence type="ECO:0000256" key="2">
    <source>
        <dbReference type="ARBA" id="ARBA00022475"/>
    </source>
</evidence>
<accession>A0ABX8SJD3</accession>
<gene>
    <name evidence="8" type="ORF">KDB89_12610</name>
</gene>
<feature type="domain" description="Cardiolipin synthase N-terminal" evidence="7">
    <location>
        <begin position="23"/>
        <end position="68"/>
    </location>
</feature>
<name>A0ABX8SJD3_9ACTN</name>
<evidence type="ECO:0000313" key="9">
    <source>
        <dbReference type="Proteomes" id="UP000824504"/>
    </source>
</evidence>
<keyword evidence="4 6" id="KW-1133">Transmembrane helix</keyword>
<proteinExistence type="predicted"/>
<keyword evidence="2" id="KW-1003">Cell membrane</keyword>
<dbReference type="Proteomes" id="UP000824504">
    <property type="component" value="Chromosome"/>
</dbReference>